<dbReference type="Proteomes" id="UP000689195">
    <property type="component" value="Unassembled WGS sequence"/>
</dbReference>
<proteinExistence type="predicted"/>
<sequence>MQDHLQQSKTLFLMHKIKSYKQQPQLSNNIFEEHNPYYGPQYDNSNKIIARSVVGKPDVIEKIKKKIEESKLSNSPKMKNSIMYQKMKQSYSNLSNMKKSQSSNKIPLFHDPIHSNILSRQVSHNKSTMATLVNHHANVNVEQYLQETKNRIQRNEMEELKLEKQLNLFERNANTRQQRVITSFQEREQSWELVNMTIQSKCQARSRDKLTLLQKSSAYRLKKQILNELPSPPQNWYQQLRGQSYTIEKEDDLSNNSQRININSKTLLLKYADIESSLKVKGESKLKKEFEKPKCSLITMVGQDKIEESEVLPKIKY</sequence>
<organism evidence="2 3">
    <name type="scientific">Paramecium pentaurelia</name>
    <dbReference type="NCBI Taxonomy" id="43138"/>
    <lineage>
        <taxon>Eukaryota</taxon>
        <taxon>Sar</taxon>
        <taxon>Alveolata</taxon>
        <taxon>Ciliophora</taxon>
        <taxon>Intramacronucleata</taxon>
        <taxon>Oligohymenophorea</taxon>
        <taxon>Peniculida</taxon>
        <taxon>Parameciidae</taxon>
        <taxon>Paramecium</taxon>
    </lineage>
</organism>
<protein>
    <submittedName>
        <fullName evidence="2">Uncharacterized protein</fullName>
    </submittedName>
</protein>
<comment type="caution">
    <text evidence="2">The sequence shown here is derived from an EMBL/GenBank/DDBJ whole genome shotgun (WGS) entry which is preliminary data.</text>
</comment>
<keyword evidence="1" id="KW-0175">Coiled coil</keyword>
<dbReference type="AlphaFoldDB" id="A0A8S1VYT0"/>
<dbReference type="EMBL" id="CAJJDO010000079">
    <property type="protein sequence ID" value="CAD8182824.1"/>
    <property type="molecule type" value="Genomic_DNA"/>
</dbReference>
<evidence type="ECO:0000313" key="2">
    <source>
        <dbReference type="EMBL" id="CAD8182824.1"/>
    </source>
</evidence>
<evidence type="ECO:0000313" key="3">
    <source>
        <dbReference type="Proteomes" id="UP000689195"/>
    </source>
</evidence>
<name>A0A8S1VYT0_9CILI</name>
<reference evidence="2" key="1">
    <citation type="submission" date="2021-01" db="EMBL/GenBank/DDBJ databases">
        <authorList>
            <consortium name="Genoscope - CEA"/>
            <person name="William W."/>
        </authorList>
    </citation>
    <scope>NUCLEOTIDE SEQUENCE</scope>
</reference>
<feature type="coiled-coil region" evidence="1">
    <location>
        <begin position="145"/>
        <end position="172"/>
    </location>
</feature>
<evidence type="ECO:0000256" key="1">
    <source>
        <dbReference type="SAM" id="Coils"/>
    </source>
</evidence>
<keyword evidence="3" id="KW-1185">Reference proteome</keyword>
<dbReference type="OrthoDB" id="295395at2759"/>
<gene>
    <name evidence="2" type="ORF">PPENT_87.1.T0790155</name>
</gene>
<accession>A0A8S1VYT0</accession>